<dbReference type="GO" id="GO:0019748">
    <property type="term" value="P:secondary metabolic process"/>
    <property type="evidence" value="ECO:0007669"/>
    <property type="project" value="TreeGrafter"/>
</dbReference>
<keyword evidence="2" id="KW-0479">Metal-binding</keyword>
<evidence type="ECO:0000256" key="3">
    <source>
        <dbReference type="ARBA" id="ARBA00022793"/>
    </source>
</evidence>
<dbReference type="EC" id="4.1.1.52" evidence="7"/>
<evidence type="ECO:0000313" key="10">
    <source>
        <dbReference type="EMBL" id="KIW56829.1"/>
    </source>
</evidence>
<evidence type="ECO:0000256" key="1">
    <source>
        <dbReference type="ARBA" id="ARBA00005871"/>
    </source>
</evidence>
<proteinExistence type="inferred from homology"/>
<dbReference type="GeneID" id="25327358"/>
<dbReference type="GO" id="GO:0016787">
    <property type="term" value="F:hydrolase activity"/>
    <property type="evidence" value="ECO:0007669"/>
    <property type="project" value="InterPro"/>
</dbReference>
<comment type="catalytic activity">
    <reaction evidence="6">
        <text>6-methylsalicylate + H(+) = 3-methylphenol + CO2</text>
        <dbReference type="Rhea" id="RHEA:23112"/>
        <dbReference type="ChEBI" id="CHEBI:15378"/>
        <dbReference type="ChEBI" id="CHEBI:16526"/>
        <dbReference type="ChEBI" id="CHEBI:17231"/>
        <dbReference type="ChEBI" id="CHEBI:36658"/>
        <dbReference type="EC" id="4.1.1.52"/>
    </reaction>
    <physiologicalReaction direction="left-to-right" evidence="6">
        <dbReference type="Rhea" id="RHEA:23113"/>
    </physiologicalReaction>
</comment>
<dbReference type="HOGENOM" id="CLU_039329_2_1_1"/>
<dbReference type="PANTHER" id="PTHR21240">
    <property type="entry name" value="2-AMINO-3-CARBOXYLMUCONATE-6-SEMIALDEHYDE DECARBOXYLASE"/>
    <property type="match status" value="1"/>
</dbReference>
<keyword evidence="11" id="KW-1185">Reference proteome</keyword>
<gene>
    <name evidence="10" type="ORF">PV05_05450</name>
</gene>
<evidence type="ECO:0000259" key="9">
    <source>
        <dbReference type="Pfam" id="PF04909"/>
    </source>
</evidence>
<dbReference type="SUPFAM" id="SSF51556">
    <property type="entry name" value="Metallo-dependent hydrolases"/>
    <property type="match status" value="1"/>
</dbReference>
<dbReference type="RefSeq" id="XP_013317413.1">
    <property type="nucleotide sequence ID" value="XM_013461959.1"/>
</dbReference>
<dbReference type="PANTHER" id="PTHR21240:SF29">
    <property type="entry name" value="AMIDOHYDROLASE-RELATED DOMAIN-CONTAINING PROTEIN"/>
    <property type="match status" value="1"/>
</dbReference>
<dbReference type="InterPro" id="IPR032466">
    <property type="entry name" value="Metal_Hydrolase"/>
</dbReference>
<evidence type="ECO:0000256" key="6">
    <source>
        <dbReference type="ARBA" id="ARBA00036832"/>
    </source>
</evidence>
<evidence type="ECO:0000256" key="7">
    <source>
        <dbReference type="ARBA" id="ARBA00038889"/>
    </source>
</evidence>
<reference evidence="10 11" key="1">
    <citation type="submission" date="2015-01" db="EMBL/GenBank/DDBJ databases">
        <title>The Genome Sequence of Exophiala xenobiotica CBS118157.</title>
        <authorList>
            <consortium name="The Broad Institute Genomics Platform"/>
            <person name="Cuomo C."/>
            <person name="de Hoog S."/>
            <person name="Gorbushina A."/>
            <person name="Stielow B."/>
            <person name="Teixiera M."/>
            <person name="Abouelleil A."/>
            <person name="Chapman S.B."/>
            <person name="Priest M."/>
            <person name="Young S.K."/>
            <person name="Wortman J."/>
            <person name="Nusbaum C."/>
            <person name="Birren B."/>
        </authorList>
    </citation>
    <scope>NUCLEOTIDE SEQUENCE [LARGE SCALE GENOMIC DNA]</scope>
    <source>
        <strain evidence="10 11">CBS 118157</strain>
    </source>
</reference>
<evidence type="ECO:0000256" key="8">
    <source>
        <dbReference type="RuleBase" id="RU366045"/>
    </source>
</evidence>
<dbReference type="Proteomes" id="UP000054342">
    <property type="component" value="Unassembled WGS sequence"/>
</dbReference>
<dbReference type="Gene3D" id="3.20.20.140">
    <property type="entry name" value="Metal-dependent hydrolases"/>
    <property type="match status" value="1"/>
</dbReference>
<accession>A0A0D2F9X9</accession>
<dbReference type="GO" id="GO:0005829">
    <property type="term" value="C:cytosol"/>
    <property type="evidence" value="ECO:0007669"/>
    <property type="project" value="TreeGrafter"/>
</dbReference>
<comment type="similarity">
    <text evidence="1">Belongs to the metallo-dependent hydrolases superfamily. ACMSD family.</text>
</comment>
<keyword evidence="5 8" id="KW-0456">Lyase</keyword>
<dbReference type="STRING" id="348802.A0A0D2F9X9"/>
<dbReference type="EMBL" id="KN847319">
    <property type="protein sequence ID" value="KIW56829.1"/>
    <property type="molecule type" value="Genomic_DNA"/>
</dbReference>
<organism evidence="10 11">
    <name type="scientific">Exophiala xenobiotica</name>
    <dbReference type="NCBI Taxonomy" id="348802"/>
    <lineage>
        <taxon>Eukaryota</taxon>
        <taxon>Fungi</taxon>
        <taxon>Dikarya</taxon>
        <taxon>Ascomycota</taxon>
        <taxon>Pezizomycotina</taxon>
        <taxon>Eurotiomycetes</taxon>
        <taxon>Chaetothyriomycetidae</taxon>
        <taxon>Chaetothyriales</taxon>
        <taxon>Herpotrichiellaceae</taxon>
        <taxon>Exophiala</taxon>
    </lineage>
</organism>
<keyword evidence="4" id="KW-0862">Zinc</keyword>
<name>A0A0D2F9X9_9EURO</name>
<evidence type="ECO:0000256" key="2">
    <source>
        <dbReference type="ARBA" id="ARBA00022723"/>
    </source>
</evidence>
<evidence type="ECO:0000256" key="5">
    <source>
        <dbReference type="ARBA" id="ARBA00023239"/>
    </source>
</evidence>
<dbReference type="OrthoDB" id="2832284at2759"/>
<protein>
    <recommendedName>
        <fullName evidence="7">6-methylsalicylate decarboxylase</fullName>
        <ecNumber evidence="7">4.1.1.52</ecNumber>
    </recommendedName>
</protein>
<evidence type="ECO:0000313" key="11">
    <source>
        <dbReference type="Proteomes" id="UP000054342"/>
    </source>
</evidence>
<dbReference type="InterPro" id="IPR006680">
    <property type="entry name" value="Amidohydro-rel"/>
</dbReference>
<dbReference type="GO" id="GO:0047596">
    <property type="term" value="F:6-methylsalicylate decarboxylase activity"/>
    <property type="evidence" value="ECO:0007669"/>
    <property type="project" value="UniProtKB-EC"/>
</dbReference>
<sequence length="330" mass="36354">MDSTQVLKVDVHHHSFPPAYTEYLVKASQKPAGWVTEPWSLPVACDYCKSKNIGFAVLSCIPGGPHSDVDLQQARDFTKSCNEYNSKVARESRNTLGFFAHITNMCEVEVTLEEIDYAFDTLGAAGIALGTSYHKSGRLHYLGDTEFVPVWDALSARSAVVFVHPVPSPNMDLINQNLPPPAYDFPHETGRTAIDMITNTSNMLRDHATNCSIILSHAGGDLPYLIDRVAGLMCHGPEALRLKKTSDDVLSEARRFYYDTALSSSPMQLNAVVSLLGPDKLDHILFGTDFPPAGAAAIEYFSRQLRGTKVVDFADLGHNALKLFPQLQRK</sequence>
<evidence type="ECO:0000256" key="4">
    <source>
        <dbReference type="ARBA" id="ARBA00022833"/>
    </source>
</evidence>
<keyword evidence="3 8" id="KW-0210">Decarboxylase</keyword>
<dbReference type="Pfam" id="PF04909">
    <property type="entry name" value="Amidohydro_2"/>
    <property type="match status" value="1"/>
</dbReference>
<dbReference type="InterPro" id="IPR032465">
    <property type="entry name" value="ACMSD"/>
</dbReference>
<dbReference type="GO" id="GO:0046872">
    <property type="term" value="F:metal ion binding"/>
    <property type="evidence" value="ECO:0007669"/>
    <property type="project" value="UniProtKB-KW"/>
</dbReference>
<dbReference type="AlphaFoldDB" id="A0A0D2F9X9"/>
<feature type="domain" description="Amidohydrolase-related" evidence="9">
    <location>
        <begin position="9"/>
        <end position="300"/>
    </location>
</feature>